<feature type="transmembrane region" description="Helical" evidence="1">
    <location>
        <begin position="128"/>
        <end position="152"/>
    </location>
</feature>
<accession>A0A6A4WKH8</accession>
<protein>
    <submittedName>
        <fullName evidence="2">Uncharacterized protein</fullName>
    </submittedName>
</protein>
<gene>
    <name evidence="2" type="ORF">FJT64_002301</name>
</gene>
<proteinExistence type="predicted"/>
<dbReference type="OrthoDB" id="6572371at2759"/>
<dbReference type="Pfam" id="PF15860">
    <property type="entry name" value="DUF4728"/>
    <property type="match status" value="1"/>
</dbReference>
<dbReference type="Proteomes" id="UP000440578">
    <property type="component" value="Unassembled WGS sequence"/>
</dbReference>
<comment type="caution">
    <text evidence="2">The sequence shown here is derived from an EMBL/GenBank/DDBJ whole genome shotgun (WGS) entry which is preliminary data.</text>
</comment>
<name>A0A6A4WKH8_AMPAM</name>
<dbReference type="GO" id="GO:0060857">
    <property type="term" value="P:establishment of glial blood-brain barrier"/>
    <property type="evidence" value="ECO:0007669"/>
    <property type="project" value="TreeGrafter"/>
</dbReference>
<organism evidence="2 3">
    <name type="scientific">Amphibalanus amphitrite</name>
    <name type="common">Striped barnacle</name>
    <name type="synonym">Balanus amphitrite</name>
    <dbReference type="NCBI Taxonomy" id="1232801"/>
    <lineage>
        <taxon>Eukaryota</taxon>
        <taxon>Metazoa</taxon>
        <taxon>Ecdysozoa</taxon>
        <taxon>Arthropoda</taxon>
        <taxon>Crustacea</taxon>
        <taxon>Multicrustacea</taxon>
        <taxon>Cirripedia</taxon>
        <taxon>Thoracica</taxon>
        <taxon>Thoracicalcarea</taxon>
        <taxon>Balanomorpha</taxon>
        <taxon>Balanoidea</taxon>
        <taxon>Balanidae</taxon>
        <taxon>Amphibalaninae</taxon>
        <taxon>Amphibalanus</taxon>
    </lineage>
</organism>
<keyword evidence="1" id="KW-1133">Transmembrane helix</keyword>
<sequence>MIIRSCWSPWMFYDNTRQGSHAVAAYCLVMNILAIVFVIYQMAGGESSQFYLPLFESNNGGYSNSTLGWGLGLILYFVIFASLTLMMSSGVKRELRFMLLPWIIYNFLFVLLMLVFGGWLVYTYYSLLYSVMALVILYLFAALHFYCHLCVYSQYQLIKFNQMPIIEVYYPQL</sequence>
<dbReference type="GO" id="GO:0019991">
    <property type="term" value="P:septate junction assembly"/>
    <property type="evidence" value="ECO:0007669"/>
    <property type="project" value="TreeGrafter"/>
</dbReference>
<evidence type="ECO:0000256" key="1">
    <source>
        <dbReference type="SAM" id="Phobius"/>
    </source>
</evidence>
<keyword evidence="3" id="KW-1185">Reference proteome</keyword>
<dbReference type="InterPro" id="IPR031720">
    <property type="entry name" value="DUF4728"/>
</dbReference>
<reference evidence="2 3" key="1">
    <citation type="submission" date="2019-07" db="EMBL/GenBank/DDBJ databases">
        <title>Draft genome assembly of a fouling barnacle, Amphibalanus amphitrite (Darwin, 1854): The first reference genome for Thecostraca.</title>
        <authorList>
            <person name="Kim W."/>
        </authorList>
    </citation>
    <scope>NUCLEOTIDE SEQUENCE [LARGE SCALE GENOMIC DNA]</scope>
    <source>
        <strain evidence="2">SNU_AA5</strain>
        <tissue evidence="2">Soma without cirri and trophi</tissue>
    </source>
</reference>
<dbReference type="AlphaFoldDB" id="A0A6A4WKH8"/>
<dbReference type="GO" id="GO:0005886">
    <property type="term" value="C:plasma membrane"/>
    <property type="evidence" value="ECO:0007669"/>
    <property type="project" value="TreeGrafter"/>
</dbReference>
<feature type="transmembrane region" description="Helical" evidence="1">
    <location>
        <begin position="21"/>
        <end position="43"/>
    </location>
</feature>
<dbReference type="PANTHER" id="PTHR36694">
    <property type="entry name" value="PASIFLORA 1, ISOFORM A-RELATED"/>
    <property type="match status" value="1"/>
</dbReference>
<feature type="transmembrane region" description="Helical" evidence="1">
    <location>
        <begin position="67"/>
        <end position="87"/>
    </location>
</feature>
<evidence type="ECO:0000313" key="2">
    <source>
        <dbReference type="EMBL" id="KAF0307375.1"/>
    </source>
</evidence>
<dbReference type="EMBL" id="VIIS01000581">
    <property type="protein sequence ID" value="KAF0307374.1"/>
    <property type="molecule type" value="Genomic_DNA"/>
</dbReference>
<keyword evidence="1" id="KW-0812">Transmembrane</keyword>
<evidence type="ECO:0000313" key="3">
    <source>
        <dbReference type="Proteomes" id="UP000440578"/>
    </source>
</evidence>
<dbReference type="PANTHER" id="PTHR36694:SF11">
    <property type="entry name" value="LP21121P-RELATED"/>
    <property type="match status" value="1"/>
</dbReference>
<feature type="transmembrane region" description="Helical" evidence="1">
    <location>
        <begin position="99"/>
        <end position="122"/>
    </location>
</feature>
<keyword evidence="1" id="KW-0472">Membrane</keyword>
<dbReference type="EMBL" id="VIIS01000581">
    <property type="protein sequence ID" value="KAF0307375.1"/>
    <property type="molecule type" value="Genomic_DNA"/>
</dbReference>
<dbReference type="GO" id="GO:0035159">
    <property type="term" value="P:regulation of tube length, open tracheal system"/>
    <property type="evidence" value="ECO:0007669"/>
    <property type="project" value="TreeGrafter"/>
</dbReference>